<gene>
    <name evidence="2" type="ORF">EV140_1058</name>
</gene>
<dbReference type="EMBL" id="SGXT01000013">
    <property type="protein sequence ID" value="RZT62528.1"/>
    <property type="molecule type" value="Genomic_DNA"/>
</dbReference>
<sequence length="223" mass="23134">MVGWRPSWFLGVVCHDERVTRASLTRAARGALGTGGLAIIACDVVLTIRATGGLDVGDYLGQFTILSVVATSILMLLGASMARELRGAVYLRAMALTGLLVAAVLHATLLGGAAGPSGELVNTLLHVVFPVLALVEWVTVRSRTRVTLLTPLIGLAFPVVFLAATLARGAIVGRYPYDFVDPGAQGGYAGLVGSLAIVLVAFLAVGAFVAVIGAIRDRMLAPR</sequence>
<evidence type="ECO:0008006" key="4">
    <source>
        <dbReference type="Google" id="ProtNLM"/>
    </source>
</evidence>
<feature type="transmembrane region" description="Helical" evidence="1">
    <location>
        <begin position="27"/>
        <end position="48"/>
    </location>
</feature>
<evidence type="ECO:0000313" key="2">
    <source>
        <dbReference type="EMBL" id="RZT62528.1"/>
    </source>
</evidence>
<evidence type="ECO:0000313" key="3">
    <source>
        <dbReference type="Proteomes" id="UP000292408"/>
    </source>
</evidence>
<keyword evidence="3" id="KW-1185">Reference proteome</keyword>
<dbReference type="InterPro" id="IPR049713">
    <property type="entry name" value="Pr6Pr-like"/>
</dbReference>
<reference evidence="2 3" key="1">
    <citation type="journal article" date="2015" name="Stand. Genomic Sci.">
        <title>Genomic Encyclopedia of Bacterial and Archaeal Type Strains, Phase III: the genomes of soil and plant-associated and newly described type strains.</title>
        <authorList>
            <person name="Whitman W.B."/>
            <person name="Woyke T."/>
            <person name="Klenk H.P."/>
            <person name="Zhou Y."/>
            <person name="Lilburn T.G."/>
            <person name="Beck B.J."/>
            <person name="De Vos P."/>
            <person name="Vandamme P."/>
            <person name="Eisen J.A."/>
            <person name="Garrity G."/>
            <person name="Hugenholtz P."/>
            <person name="Kyrpides N.C."/>
        </authorList>
    </citation>
    <scope>NUCLEOTIDE SEQUENCE [LARGE SCALE GENOMIC DNA]</scope>
    <source>
        <strain evidence="2 3">AC4r</strain>
    </source>
</reference>
<accession>A0A4Q7TS04</accession>
<feature type="transmembrane region" description="Helical" evidence="1">
    <location>
        <begin position="191"/>
        <end position="215"/>
    </location>
</feature>
<proteinExistence type="predicted"/>
<keyword evidence="1" id="KW-0472">Membrane</keyword>
<feature type="transmembrane region" description="Helical" evidence="1">
    <location>
        <begin position="120"/>
        <end position="140"/>
    </location>
</feature>
<evidence type="ECO:0000256" key="1">
    <source>
        <dbReference type="SAM" id="Phobius"/>
    </source>
</evidence>
<feature type="transmembrane region" description="Helical" evidence="1">
    <location>
        <begin position="89"/>
        <end position="114"/>
    </location>
</feature>
<dbReference type="NCBIfam" id="NF038065">
    <property type="entry name" value="Pr6Pr"/>
    <property type="match status" value="1"/>
</dbReference>
<keyword evidence="1" id="KW-1133">Transmembrane helix</keyword>
<name>A0A4Q7TS04_9MICO</name>
<dbReference type="Proteomes" id="UP000292408">
    <property type="component" value="Unassembled WGS sequence"/>
</dbReference>
<keyword evidence="1" id="KW-0812">Transmembrane</keyword>
<feature type="transmembrane region" description="Helical" evidence="1">
    <location>
        <begin position="60"/>
        <end position="77"/>
    </location>
</feature>
<feature type="transmembrane region" description="Helical" evidence="1">
    <location>
        <begin position="152"/>
        <end position="171"/>
    </location>
</feature>
<organism evidence="2 3">
    <name type="scientific">Microcella alkaliphila</name>
    <dbReference type="NCBI Taxonomy" id="279828"/>
    <lineage>
        <taxon>Bacteria</taxon>
        <taxon>Bacillati</taxon>
        <taxon>Actinomycetota</taxon>
        <taxon>Actinomycetes</taxon>
        <taxon>Micrococcales</taxon>
        <taxon>Microbacteriaceae</taxon>
        <taxon>Microcella</taxon>
    </lineage>
</organism>
<protein>
    <recommendedName>
        <fullName evidence="4">Integral membrane protein</fullName>
    </recommendedName>
</protein>
<comment type="caution">
    <text evidence="2">The sequence shown here is derived from an EMBL/GenBank/DDBJ whole genome shotgun (WGS) entry which is preliminary data.</text>
</comment>
<dbReference type="AlphaFoldDB" id="A0A4Q7TS04"/>